<feature type="transmembrane region" description="Helical" evidence="2">
    <location>
        <begin position="179"/>
        <end position="200"/>
    </location>
</feature>
<protein>
    <recommendedName>
        <fullName evidence="5">GPI mannosyltransferase 2</fullName>
    </recommendedName>
</protein>
<keyword evidence="2" id="KW-0472">Membrane</keyword>
<reference evidence="3 4" key="1">
    <citation type="journal article" date="2024" name="Science">
        <title>Giant polyketide synthase enzymes in the biosynthesis of giant marine polyether toxins.</title>
        <authorList>
            <person name="Fallon T.R."/>
            <person name="Shende V.V."/>
            <person name="Wierzbicki I.H."/>
            <person name="Pendleton A.L."/>
            <person name="Watervoot N.F."/>
            <person name="Auber R.P."/>
            <person name="Gonzalez D.J."/>
            <person name="Wisecaver J.H."/>
            <person name="Moore B.S."/>
        </authorList>
    </citation>
    <scope>NUCLEOTIDE SEQUENCE [LARGE SCALE GENOMIC DNA]</scope>
    <source>
        <strain evidence="3 4">12B1</strain>
    </source>
</reference>
<comment type="caution">
    <text evidence="3">The sequence shown here is derived from an EMBL/GenBank/DDBJ whole genome shotgun (WGS) entry which is preliminary data.</text>
</comment>
<keyword evidence="4" id="KW-1185">Reference proteome</keyword>
<keyword evidence="2" id="KW-1133">Transmembrane helix</keyword>
<evidence type="ECO:0000256" key="2">
    <source>
        <dbReference type="SAM" id="Phobius"/>
    </source>
</evidence>
<organism evidence="3 4">
    <name type="scientific">Prymnesium parvum</name>
    <name type="common">Toxic golden alga</name>
    <dbReference type="NCBI Taxonomy" id="97485"/>
    <lineage>
        <taxon>Eukaryota</taxon>
        <taxon>Haptista</taxon>
        <taxon>Haptophyta</taxon>
        <taxon>Prymnesiophyceae</taxon>
        <taxon>Prymnesiales</taxon>
        <taxon>Prymnesiaceae</taxon>
        <taxon>Prymnesium</taxon>
    </lineage>
</organism>
<feature type="transmembrane region" description="Helical" evidence="2">
    <location>
        <begin position="145"/>
        <end position="167"/>
    </location>
</feature>
<evidence type="ECO:0008006" key="5">
    <source>
        <dbReference type="Google" id="ProtNLM"/>
    </source>
</evidence>
<evidence type="ECO:0000256" key="1">
    <source>
        <dbReference type="SAM" id="MobiDB-lite"/>
    </source>
</evidence>
<dbReference type="Proteomes" id="UP001515480">
    <property type="component" value="Unassembled WGS sequence"/>
</dbReference>
<dbReference type="AlphaFoldDB" id="A0AB34JQW7"/>
<name>A0AB34JQW7_PRYPA</name>
<feature type="region of interest" description="Disordered" evidence="1">
    <location>
        <begin position="1"/>
        <end position="35"/>
    </location>
</feature>
<keyword evidence="2" id="KW-0812">Transmembrane</keyword>
<gene>
    <name evidence="3" type="ORF">AB1Y20_018034</name>
</gene>
<feature type="compositionally biased region" description="Pro residues" evidence="1">
    <location>
        <begin position="10"/>
        <end position="23"/>
    </location>
</feature>
<proteinExistence type="predicted"/>
<dbReference type="EMBL" id="JBGBPQ010000006">
    <property type="protein sequence ID" value="KAL1523074.1"/>
    <property type="molecule type" value="Genomic_DNA"/>
</dbReference>
<evidence type="ECO:0000313" key="4">
    <source>
        <dbReference type="Proteomes" id="UP001515480"/>
    </source>
</evidence>
<evidence type="ECO:0000313" key="3">
    <source>
        <dbReference type="EMBL" id="KAL1523074.1"/>
    </source>
</evidence>
<accession>A0AB34JQW7</accession>
<sequence length="201" mass="21477">MRRAAGAVEAPPPPSRPSAPRYPPADRCPTPAPSAPHLSPCARLLSLLATAGTGQQRAELPAHARRHAADPQLWTHLALLPAILAAAARDPPLRELAALQSVVLVLSCLYHRNYERPGVLAKGEGASAKALFLYGVAQTVHSPTVLLACANTCCFALTAGVFVATNFDKRLYERWHPWGLHVLPGVWSTLIALNHAPLLLP</sequence>